<gene>
    <name evidence="1" type="ORF">PANT111_250006</name>
</gene>
<organism evidence="1 2">
    <name type="scientific">Pantoea brenneri</name>
    <dbReference type="NCBI Taxonomy" id="472694"/>
    <lineage>
        <taxon>Bacteria</taxon>
        <taxon>Pseudomonadati</taxon>
        <taxon>Pseudomonadota</taxon>
        <taxon>Gammaproteobacteria</taxon>
        <taxon>Enterobacterales</taxon>
        <taxon>Erwiniaceae</taxon>
        <taxon>Pantoea</taxon>
    </lineage>
</organism>
<sequence length="80" mass="9315">MISLNKFFPFTVLLIHGAVSLRLNINQDQKVVIDLQPEKARLDLSLQHENGWRNRIMLVAINQMTICSGGNYGRTSWWFR</sequence>
<proteinExistence type="predicted"/>
<dbReference type="AlphaFoldDB" id="A0AAX3J8W7"/>
<name>A0AAX3J8W7_9GAMM</name>
<reference evidence="1 2" key="1">
    <citation type="submission" date="2019-10" db="EMBL/GenBank/DDBJ databases">
        <authorList>
            <person name="Karimi E."/>
        </authorList>
    </citation>
    <scope>NUCLEOTIDE SEQUENCE [LARGE SCALE GENOMIC DNA]</scope>
    <source>
        <strain evidence="1">Pantoea sp. 111</strain>
    </source>
</reference>
<accession>A0AAX3J8W7</accession>
<evidence type="ECO:0000313" key="2">
    <source>
        <dbReference type="Proteomes" id="UP000433737"/>
    </source>
</evidence>
<protein>
    <submittedName>
        <fullName evidence="1">Uncharacterized protein</fullName>
    </submittedName>
</protein>
<comment type="caution">
    <text evidence="1">The sequence shown here is derived from an EMBL/GenBank/DDBJ whole genome shotgun (WGS) entry which is preliminary data.</text>
</comment>
<dbReference type="EMBL" id="CABWMH010000018">
    <property type="protein sequence ID" value="VXC19914.1"/>
    <property type="molecule type" value="Genomic_DNA"/>
</dbReference>
<evidence type="ECO:0000313" key="1">
    <source>
        <dbReference type="EMBL" id="VXC19914.1"/>
    </source>
</evidence>
<dbReference type="Proteomes" id="UP000433737">
    <property type="component" value="Unassembled WGS sequence"/>
</dbReference>